<accession>A0A9J5WC70</accession>
<keyword evidence="2" id="KW-1185">Reference proteome</keyword>
<sequence length="108" mass="11827">MILSVVNISNSVCRYNETGLGGIRIIHPAHLLIGCQKDNPLVLVAIIVVSGVEFSSSSKLQNYVHYTVHNSPLKPATLHHHTETHVYLGIVTSLKPKLLLFYTTIALG</sequence>
<evidence type="ECO:0000313" key="2">
    <source>
        <dbReference type="Proteomes" id="UP000824120"/>
    </source>
</evidence>
<gene>
    <name evidence="1" type="ORF">H5410_062398</name>
</gene>
<dbReference type="Proteomes" id="UP000824120">
    <property type="component" value="Chromosome 12"/>
</dbReference>
<proteinExistence type="predicted"/>
<comment type="caution">
    <text evidence="1">The sequence shown here is derived from an EMBL/GenBank/DDBJ whole genome shotgun (WGS) entry which is preliminary data.</text>
</comment>
<evidence type="ECO:0000313" key="1">
    <source>
        <dbReference type="EMBL" id="KAG5572632.1"/>
    </source>
</evidence>
<reference evidence="1 2" key="1">
    <citation type="submission" date="2020-09" db="EMBL/GenBank/DDBJ databases">
        <title>De no assembly of potato wild relative species, Solanum commersonii.</title>
        <authorList>
            <person name="Cho K."/>
        </authorList>
    </citation>
    <scope>NUCLEOTIDE SEQUENCE [LARGE SCALE GENOMIC DNA]</scope>
    <source>
        <strain evidence="1">LZ3.2</strain>
        <tissue evidence="1">Leaf</tissue>
    </source>
</reference>
<dbReference type="AlphaFoldDB" id="A0A9J5WC70"/>
<protein>
    <submittedName>
        <fullName evidence="1">Uncharacterized protein</fullName>
    </submittedName>
</protein>
<organism evidence="1 2">
    <name type="scientific">Solanum commersonii</name>
    <name type="common">Commerson's wild potato</name>
    <name type="synonym">Commerson's nightshade</name>
    <dbReference type="NCBI Taxonomy" id="4109"/>
    <lineage>
        <taxon>Eukaryota</taxon>
        <taxon>Viridiplantae</taxon>
        <taxon>Streptophyta</taxon>
        <taxon>Embryophyta</taxon>
        <taxon>Tracheophyta</taxon>
        <taxon>Spermatophyta</taxon>
        <taxon>Magnoliopsida</taxon>
        <taxon>eudicotyledons</taxon>
        <taxon>Gunneridae</taxon>
        <taxon>Pentapetalae</taxon>
        <taxon>asterids</taxon>
        <taxon>lamiids</taxon>
        <taxon>Solanales</taxon>
        <taxon>Solanaceae</taxon>
        <taxon>Solanoideae</taxon>
        <taxon>Solaneae</taxon>
        <taxon>Solanum</taxon>
    </lineage>
</organism>
<name>A0A9J5WC70_SOLCO</name>
<dbReference type="EMBL" id="JACXVP010000012">
    <property type="protein sequence ID" value="KAG5572632.1"/>
    <property type="molecule type" value="Genomic_DNA"/>
</dbReference>